<evidence type="ECO:0000313" key="2">
    <source>
        <dbReference type="Proteomes" id="UP000027219"/>
    </source>
</evidence>
<accession>A0A066UQ96</accession>
<dbReference type="OrthoDB" id="5889774at2"/>
<dbReference type="STRING" id="212667.VFDL14_08520"/>
<organism evidence="1 2">
    <name type="scientific">Vibrio fortis</name>
    <dbReference type="NCBI Taxonomy" id="212667"/>
    <lineage>
        <taxon>Bacteria</taxon>
        <taxon>Pseudomonadati</taxon>
        <taxon>Pseudomonadota</taxon>
        <taxon>Gammaproteobacteria</taxon>
        <taxon>Vibrionales</taxon>
        <taxon>Vibrionaceae</taxon>
        <taxon>Vibrio</taxon>
    </lineage>
</organism>
<dbReference type="AlphaFoldDB" id="A0A066UQ96"/>
<evidence type="ECO:0000313" key="1">
    <source>
        <dbReference type="EMBL" id="KDN29225.1"/>
    </source>
</evidence>
<proteinExistence type="predicted"/>
<gene>
    <name evidence="1" type="ORF">VFDL14_08520</name>
</gene>
<keyword evidence="2" id="KW-1185">Reference proteome</keyword>
<dbReference type="RefSeq" id="WP_032550397.1">
    <property type="nucleotide sequence ID" value="NZ_JFFR01000010.1"/>
</dbReference>
<sequence>MELNCLIDSELLSLNQSFDDAYIEMLFLLESKQKVKLFVSNKQGKAITVRFKGMQLSASKTTLSGIPTLGEVEGVSYLQGILSIEGDFGLIEVDGHDIVFKSALTQIT</sequence>
<comment type="caution">
    <text evidence="1">The sequence shown here is derived from an EMBL/GenBank/DDBJ whole genome shotgun (WGS) entry which is preliminary data.</text>
</comment>
<dbReference type="EMBL" id="JFFR01000010">
    <property type="protein sequence ID" value="KDN29225.1"/>
    <property type="molecule type" value="Genomic_DNA"/>
</dbReference>
<protein>
    <submittedName>
        <fullName evidence="1">Uncharacterized protein</fullName>
    </submittedName>
</protein>
<reference evidence="1 2" key="1">
    <citation type="submission" date="2014-02" db="EMBL/GenBank/DDBJ databases">
        <title>Vibrio fortis Dalian14 Genome Sequencing.</title>
        <authorList>
            <person name="Wang Y."/>
            <person name="Song L."/>
            <person name="Liu G."/>
            <person name="Ding J."/>
        </authorList>
    </citation>
    <scope>NUCLEOTIDE SEQUENCE [LARGE SCALE GENOMIC DNA]</scope>
    <source>
        <strain evidence="1 2">Dalian14</strain>
    </source>
</reference>
<dbReference type="Proteomes" id="UP000027219">
    <property type="component" value="Unassembled WGS sequence"/>
</dbReference>
<name>A0A066UQ96_9VIBR</name>